<dbReference type="InterPro" id="IPR021124">
    <property type="entry name" value="CRISPR-assoc_prot_Cas5"/>
</dbReference>
<dbReference type="GO" id="GO:0003723">
    <property type="term" value="F:RNA binding"/>
    <property type="evidence" value="ECO:0007669"/>
    <property type="project" value="InterPro"/>
</dbReference>
<dbReference type="InterPro" id="IPR013422">
    <property type="entry name" value="CRISPR-assoc_prot_Cas5_N"/>
</dbReference>
<dbReference type="Pfam" id="PF09704">
    <property type="entry name" value="Cas_Cas5d"/>
    <property type="match status" value="1"/>
</dbReference>
<evidence type="ECO:0000256" key="1">
    <source>
        <dbReference type="ARBA" id="ARBA00023118"/>
    </source>
</evidence>
<protein>
    <submittedName>
        <fullName evidence="3">CRISPR-associated protein Cas5 family</fullName>
    </submittedName>
</protein>
<organism evidence="3 4">
    <name type="scientific">Bifidobacterium animalis subsp. animalis IM386</name>
    <dbReference type="NCBI Taxonomy" id="1402194"/>
    <lineage>
        <taxon>Bacteria</taxon>
        <taxon>Bacillati</taxon>
        <taxon>Actinomycetota</taxon>
        <taxon>Actinomycetes</taxon>
        <taxon>Bifidobacteriales</taxon>
        <taxon>Bifidobacteriaceae</taxon>
        <taxon>Bifidobacterium</taxon>
    </lineage>
</organism>
<dbReference type="CDD" id="cd09645">
    <property type="entry name" value="Cas5_I-E"/>
    <property type="match status" value="1"/>
</dbReference>
<name>A0AAV2W4C2_9BIFI</name>
<dbReference type="GO" id="GO:0043571">
    <property type="term" value="P:maintenance of CRISPR repeat elements"/>
    <property type="evidence" value="ECO:0007669"/>
    <property type="project" value="InterPro"/>
</dbReference>
<keyword evidence="1" id="KW-0051">Antiviral defense</keyword>
<evidence type="ECO:0000256" key="2">
    <source>
        <dbReference type="SAM" id="MobiDB-lite"/>
    </source>
</evidence>
<gene>
    <name evidence="3" type="ORF">BANIM336_01460</name>
</gene>
<reference evidence="3 4" key="2">
    <citation type="submission" date="2015-01" db="EMBL/GenBank/DDBJ databases">
        <title>Genome sequence of a Bifidobacterium animalis strain.</title>
        <authorList>
            <person name="Bogovic-Matijasic B."/>
            <person name="Hacin B."/>
            <person name="Citar M."/>
            <person name="Svigelj K."/>
            <person name="Stempelj M."/>
            <person name="Rogelj I."/>
        </authorList>
    </citation>
    <scope>NUCLEOTIDE SEQUENCE [LARGE SCALE GENOMIC DNA]</scope>
    <source>
        <strain evidence="3 4">IM386</strain>
    </source>
</reference>
<feature type="region of interest" description="Disordered" evidence="2">
    <location>
        <begin position="222"/>
        <end position="242"/>
    </location>
</feature>
<proteinExistence type="predicted"/>
<sequence>MTMSVLMMVLKGPMQSWGSSSRFTRRETEMMPTKSGVIGMIAAALGVGRTESLSRFRGLRFGVRADQPGTVLSDYHTAMDEHGKMLPLSTRFYIQDAVFVVGVEGDRDSLENYAQALHTPFYQLFLGRRSCPPAGPIETWITEGSLESALSNAPWKAADWYRRRVLNTQDGRPFLEMRIEPTVEESTESGVLETLADEPVNFNPERRQWKLRRYRRSYEATPGLSANSSRGDAAVPTGSGELSNLNDADFFDAVRQEVE</sequence>
<dbReference type="InterPro" id="IPR010147">
    <property type="entry name" value="CRISPR-assoc_prot_CasD"/>
</dbReference>
<dbReference type="NCBIfam" id="TIGR01868">
    <property type="entry name" value="casD_Cas5e"/>
    <property type="match status" value="1"/>
</dbReference>
<dbReference type="GO" id="GO:0051607">
    <property type="term" value="P:defense response to virus"/>
    <property type="evidence" value="ECO:0007669"/>
    <property type="project" value="UniProtKB-KW"/>
</dbReference>
<evidence type="ECO:0000313" key="3">
    <source>
        <dbReference type="EMBL" id="CDI68108.1"/>
    </source>
</evidence>
<comment type="caution">
    <text evidence="3">The sequence shown here is derived from an EMBL/GenBank/DDBJ whole genome shotgun (WGS) entry which is preliminary data.</text>
</comment>
<dbReference type="AlphaFoldDB" id="A0AAV2W4C2"/>
<evidence type="ECO:0000313" key="4">
    <source>
        <dbReference type="Proteomes" id="UP000035645"/>
    </source>
</evidence>
<dbReference type="Proteomes" id="UP000035645">
    <property type="component" value="Unassembled WGS sequence"/>
</dbReference>
<accession>A0AAV2W4C2</accession>
<reference evidence="3 4" key="1">
    <citation type="submission" date="2013-10" db="EMBL/GenBank/DDBJ databases">
        <authorList>
            <person name="Manrique M."/>
        </authorList>
    </citation>
    <scope>NUCLEOTIDE SEQUENCE [LARGE SCALE GENOMIC DNA]</scope>
    <source>
        <strain evidence="3 4">IM386</strain>
    </source>
</reference>
<dbReference type="EMBL" id="CBUQ010000008">
    <property type="protein sequence ID" value="CDI68108.1"/>
    <property type="molecule type" value="Genomic_DNA"/>
</dbReference>
<dbReference type="NCBIfam" id="TIGR02593">
    <property type="entry name" value="CRISPR_cas5"/>
    <property type="match status" value="1"/>
</dbReference>
<dbReference type="Gene3D" id="3.30.70.2660">
    <property type="match status" value="1"/>
</dbReference>